<dbReference type="InterPro" id="IPR002155">
    <property type="entry name" value="Thiolase"/>
</dbReference>
<feature type="active site" description="Proton acceptor" evidence="11">
    <location>
        <position position="346"/>
    </location>
</feature>
<reference evidence="16" key="1">
    <citation type="submission" date="2010-05" db="EMBL/GenBank/DDBJ databases">
        <title>The complete genome of Truepera radiovictris DSM 17093.</title>
        <authorList>
            <consortium name="US DOE Joint Genome Institute (JGI-PGF)"/>
            <person name="Lucas S."/>
            <person name="Copeland A."/>
            <person name="Lapidus A."/>
            <person name="Glavina del Rio T."/>
            <person name="Dalin E."/>
            <person name="Tice H."/>
            <person name="Bruce D."/>
            <person name="Goodwin L."/>
            <person name="Pitluck S."/>
            <person name="Kyrpides N."/>
            <person name="Mavromatis K."/>
            <person name="Ovchinnikova G."/>
            <person name="Munk A.C."/>
            <person name="Detter J.C."/>
            <person name="Han C."/>
            <person name="Tapia R."/>
            <person name="Land M."/>
            <person name="Hauser L."/>
            <person name="Markowitz V."/>
            <person name="Cheng J.-F."/>
            <person name="Hugenholtz P."/>
            <person name="Woyke T."/>
            <person name="Wu D."/>
            <person name="Tindall B."/>
            <person name="Pomrenke H.G."/>
            <person name="Brambilla E."/>
            <person name="Klenk H.-P."/>
            <person name="Eisen J.A."/>
        </authorList>
    </citation>
    <scope>NUCLEOTIDE SEQUENCE [LARGE SCALE GENOMIC DNA]</scope>
    <source>
        <strain evidence="16">DSM 17093 / CIP 108686 / LMG 22925 / RQ-24</strain>
    </source>
</reference>
<keyword evidence="9 12" id="KW-0012">Acyltransferase</keyword>
<keyword evidence="6" id="KW-0809">Transit peptide</keyword>
<dbReference type="GO" id="GO:0006635">
    <property type="term" value="P:fatty acid beta-oxidation"/>
    <property type="evidence" value="ECO:0007669"/>
    <property type="project" value="TreeGrafter"/>
</dbReference>
<dbReference type="AlphaFoldDB" id="D7CV46"/>
<dbReference type="FunFam" id="3.40.47.10:FF:000010">
    <property type="entry name" value="Acetyl-CoA acetyltransferase (Thiolase)"/>
    <property type="match status" value="1"/>
</dbReference>
<reference evidence="15 16" key="2">
    <citation type="journal article" date="2011" name="Stand. Genomic Sci.">
        <title>Complete genome sequence of Truepera radiovictrix type strain (RQ-24).</title>
        <authorList>
            <person name="Ivanova N."/>
            <person name="Rohde C."/>
            <person name="Munk C."/>
            <person name="Nolan M."/>
            <person name="Lucas S."/>
            <person name="Del Rio T.G."/>
            <person name="Tice H."/>
            <person name="Deshpande S."/>
            <person name="Cheng J.F."/>
            <person name="Tapia R."/>
            <person name="Han C."/>
            <person name="Goodwin L."/>
            <person name="Pitluck S."/>
            <person name="Liolios K."/>
            <person name="Mavromatis K."/>
            <person name="Mikhailova N."/>
            <person name="Pati A."/>
            <person name="Chen A."/>
            <person name="Palaniappan K."/>
            <person name="Land M."/>
            <person name="Hauser L."/>
            <person name="Chang Y.J."/>
            <person name="Jeffries C.D."/>
            <person name="Brambilla E."/>
            <person name="Rohde M."/>
            <person name="Goker M."/>
            <person name="Tindall B.J."/>
            <person name="Woyke T."/>
            <person name="Bristow J."/>
            <person name="Eisen J.A."/>
            <person name="Markowitz V."/>
            <person name="Hugenholtz P."/>
            <person name="Kyrpides N.C."/>
            <person name="Klenk H.P."/>
            <person name="Lapidus A."/>
        </authorList>
    </citation>
    <scope>NUCLEOTIDE SEQUENCE [LARGE SCALE GENOMIC DNA]</scope>
    <source>
        <strain evidence="16">DSM 17093 / CIP 108686 / LMG 22925 / RQ-24</strain>
    </source>
</reference>
<keyword evidence="7" id="KW-0443">Lipid metabolism</keyword>
<dbReference type="CDD" id="cd00751">
    <property type="entry name" value="thiolase"/>
    <property type="match status" value="1"/>
</dbReference>
<dbReference type="Proteomes" id="UP000000379">
    <property type="component" value="Chromosome"/>
</dbReference>
<evidence type="ECO:0000256" key="3">
    <source>
        <dbReference type="ARBA" id="ARBA00010982"/>
    </source>
</evidence>
<dbReference type="PANTHER" id="PTHR43853">
    <property type="entry name" value="3-KETOACYL-COA THIOLASE, PEROXISOMAL"/>
    <property type="match status" value="1"/>
</dbReference>
<dbReference type="RefSeq" id="WP_013179232.1">
    <property type="nucleotide sequence ID" value="NC_014221.1"/>
</dbReference>
<dbReference type="Gene3D" id="3.40.47.10">
    <property type="match status" value="2"/>
</dbReference>
<dbReference type="InterPro" id="IPR020617">
    <property type="entry name" value="Thiolase_C"/>
</dbReference>
<evidence type="ECO:0000256" key="5">
    <source>
        <dbReference type="ARBA" id="ARBA00022832"/>
    </source>
</evidence>
<dbReference type="PROSITE" id="PS00737">
    <property type="entry name" value="THIOLASE_2"/>
    <property type="match status" value="1"/>
</dbReference>
<dbReference type="GO" id="GO:0003988">
    <property type="term" value="F:acetyl-CoA C-acyltransferase activity"/>
    <property type="evidence" value="ECO:0007669"/>
    <property type="project" value="UniProtKB-EC"/>
</dbReference>
<protein>
    <recommendedName>
        <fullName evidence="10">acetyl-CoA C-acyltransferase</fullName>
        <ecNumber evidence="10">2.3.1.16</ecNumber>
    </recommendedName>
</protein>
<evidence type="ECO:0000313" key="16">
    <source>
        <dbReference type="Proteomes" id="UP000000379"/>
    </source>
</evidence>
<keyword evidence="4 12" id="KW-0808">Transferase</keyword>
<dbReference type="KEGG" id="tra:Trad_2771"/>
<proteinExistence type="inferred from homology"/>
<dbReference type="EMBL" id="CP002049">
    <property type="protein sequence ID" value="ADI15873.1"/>
    <property type="molecule type" value="Genomic_DNA"/>
</dbReference>
<comment type="similarity">
    <text evidence="3 12">Belongs to the thiolase-like superfamily. Thiolase family.</text>
</comment>
<dbReference type="InterPro" id="IPR020616">
    <property type="entry name" value="Thiolase_N"/>
</dbReference>
<dbReference type="InterPro" id="IPR020610">
    <property type="entry name" value="Thiolase_AS"/>
</dbReference>
<feature type="active site" description="Acyl-thioester intermediate" evidence="11">
    <location>
        <position position="91"/>
    </location>
</feature>
<dbReference type="InterPro" id="IPR016039">
    <property type="entry name" value="Thiolase-like"/>
</dbReference>
<evidence type="ECO:0000256" key="8">
    <source>
        <dbReference type="ARBA" id="ARBA00023140"/>
    </source>
</evidence>
<dbReference type="GO" id="GO:0010124">
    <property type="term" value="P:phenylacetate catabolic process"/>
    <property type="evidence" value="ECO:0007669"/>
    <property type="project" value="TreeGrafter"/>
</dbReference>
<dbReference type="InterPro" id="IPR020613">
    <property type="entry name" value="Thiolase_CS"/>
</dbReference>
<keyword evidence="16" id="KW-1185">Reference proteome</keyword>
<dbReference type="HOGENOM" id="CLU_031026_1_1_0"/>
<gene>
    <name evidence="15" type="ordered locus">Trad_2771</name>
</gene>
<evidence type="ECO:0000256" key="6">
    <source>
        <dbReference type="ARBA" id="ARBA00022946"/>
    </source>
</evidence>
<sequence>MREAVFVTAVRTPVGRAHKGKLKDTRPDDLGGLILRAALERTPGLEPGRISDVLMGNAHPEGEAGYNLARIALQIAEFPETVAGATINRFCASGLQTMVQGAHAVACGMSEVVFAGGSDCTSRVPMGGHTMSINKRLYKRHPEAYHTMGQTAEAVARKFGITREEQDVFALRSHQKAVAARAAGRFDEQLVPVATRVQDEAGAWHEVTLEHDEGPRADTSLERLAGLKTVFADDDAATVTAGNSSPLNDGAAMTVVMPEEDARALGLKPLAKLVQAAVVGVPPEIMGVGPVPAIRALLQKTGMTVADVDLFEINEAFASQCFYSQRELGIPDEKLNVNGGAIAIGHPLGATGARIAADLFAEMGRRGAEYGVISMCVGGGQGMAALFKRV</sequence>
<dbReference type="GO" id="GO:0005737">
    <property type="term" value="C:cytoplasm"/>
    <property type="evidence" value="ECO:0007669"/>
    <property type="project" value="UniProtKB-ARBA"/>
</dbReference>
<dbReference type="eggNOG" id="COG0183">
    <property type="taxonomic scope" value="Bacteria"/>
</dbReference>
<dbReference type="SUPFAM" id="SSF53901">
    <property type="entry name" value="Thiolase-like"/>
    <property type="match status" value="2"/>
</dbReference>
<organism evidence="15 16">
    <name type="scientific">Truepera radiovictrix (strain DSM 17093 / CIP 108686 / LMG 22925 / RQ-24)</name>
    <dbReference type="NCBI Taxonomy" id="649638"/>
    <lineage>
        <taxon>Bacteria</taxon>
        <taxon>Thermotogati</taxon>
        <taxon>Deinococcota</taxon>
        <taxon>Deinococci</taxon>
        <taxon>Trueperales</taxon>
        <taxon>Trueperaceae</taxon>
        <taxon>Truepera</taxon>
    </lineage>
</organism>
<dbReference type="Pfam" id="PF02803">
    <property type="entry name" value="Thiolase_C"/>
    <property type="match status" value="1"/>
</dbReference>
<dbReference type="PIRSF" id="PIRSF000429">
    <property type="entry name" value="Ac-CoA_Ac_transf"/>
    <property type="match status" value="1"/>
</dbReference>
<dbReference type="NCBIfam" id="TIGR01930">
    <property type="entry name" value="AcCoA-C-Actrans"/>
    <property type="match status" value="1"/>
</dbReference>
<dbReference type="EC" id="2.3.1.16" evidence="10"/>
<dbReference type="InterPro" id="IPR050215">
    <property type="entry name" value="Thiolase-like_sf_Thiolase"/>
</dbReference>
<feature type="domain" description="Thiolase N-terminal" evidence="13">
    <location>
        <begin position="5"/>
        <end position="260"/>
    </location>
</feature>
<evidence type="ECO:0000256" key="9">
    <source>
        <dbReference type="ARBA" id="ARBA00023315"/>
    </source>
</evidence>
<evidence type="ECO:0000256" key="4">
    <source>
        <dbReference type="ARBA" id="ARBA00022679"/>
    </source>
</evidence>
<evidence type="ECO:0000259" key="13">
    <source>
        <dbReference type="Pfam" id="PF00108"/>
    </source>
</evidence>
<comment type="subcellular location">
    <subcellularLocation>
        <location evidence="1">Peroxisome</location>
    </subcellularLocation>
</comment>
<evidence type="ECO:0000256" key="2">
    <source>
        <dbReference type="ARBA" id="ARBA00005189"/>
    </source>
</evidence>
<evidence type="ECO:0000256" key="7">
    <source>
        <dbReference type="ARBA" id="ARBA00023098"/>
    </source>
</evidence>
<keyword evidence="5" id="KW-0276">Fatty acid metabolism</keyword>
<name>D7CV46_TRURR</name>
<evidence type="ECO:0000259" key="14">
    <source>
        <dbReference type="Pfam" id="PF02803"/>
    </source>
</evidence>
<feature type="active site" description="Proton acceptor" evidence="11">
    <location>
        <position position="376"/>
    </location>
</feature>
<keyword evidence="8" id="KW-0576">Peroxisome</keyword>
<feature type="domain" description="Thiolase C-terminal" evidence="14">
    <location>
        <begin position="267"/>
        <end position="388"/>
    </location>
</feature>
<accession>D7CV46</accession>
<dbReference type="STRING" id="649638.Trad_2771"/>
<dbReference type="OrthoDB" id="4565318at2"/>
<dbReference type="PROSITE" id="PS00099">
    <property type="entry name" value="THIOLASE_3"/>
    <property type="match status" value="1"/>
</dbReference>
<comment type="pathway">
    <text evidence="2">Lipid metabolism.</text>
</comment>
<dbReference type="PROSITE" id="PS00098">
    <property type="entry name" value="THIOLASE_1"/>
    <property type="match status" value="1"/>
</dbReference>
<evidence type="ECO:0000313" key="15">
    <source>
        <dbReference type="EMBL" id="ADI15873.1"/>
    </source>
</evidence>
<evidence type="ECO:0000256" key="1">
    <source>
        <dbReference type="ARBA" id="ARBA00004275"/>
    </source>
</evidence>
<evidence type="ECO:0000256" key="10">
    <source>
        <dbReference type="ARBA" id="ARBA00024073"/>
    </source>
</evidence>
<evidence type="ECO:0000256" key="11">
    <source>
        <dbReference type="PIRSR" id="PIRSR000429-1"/>
    </source>
</evidence>
<dbReference type="PANTHER" id="PTHR43853:SF8">
    <property type="entry name" value="3-KETOACYL-COA THIOLASE, PEROXISOMAL"/>
    <property type="match status" value="1"/>
</dbReference>
<dbReference type="InterPro" id="IPR020615">
    <property type="entry name" value="Thiolase_acyl_enz_int_AS"/>
</dbReference>
<evidence type="ECO:0000256" key="12">
    <source>
        <dbReference type="RuleBase" id="RU003557"/>
    </source>
</evidence>
<dbReference type="Pfam" id="PF00108">
    <property type="entry name" value="Thiolase_N"/>
    <property type="match status" value="1"/>
</dbReference>